<dbReference type="GO" id="GO:0016702">
    <property type="term" value="F:oxidoreductase activity, acting on single donors with incorporation of molecular oxygen, incorporation of two atoms of oxygen"/>
    <property type="evidence" value="ECO:0007669"/>
    <property type="project" value="InterPro"/>
</dbReference>
<accession>A0A9P4HV18</accession>
<feature type="domain" description="Intradiol ring-cleavage dioxygenases" evidence="3">
    <location>
        <begin position="132"/>
        <end position="244"/>
    </location>
</feature>
<evidence type="ECO:0000256" key="1">
    <source>
        <dbReference type="SAM" id="MobiDB-lite"/>
    </source>
</evidence>
<dbReference type="OrthoDB" id="121380at2759"/>
<dbReference type="Gene3D" id="2.60.130.10">
    <property type="entry name" value="Aromatic compound dioxygenase"/>
    <property type="match status" value="1"/>
</dbReference>
<reference evidence="4" key="1">
    <citation type="journal article" date="2020" name="Stud. Mycol.">
        <title>101 Dothideomycetes genomes: a test case for predicting lifestyles and emergence of pathogens.</title>
        <authorList>
            <person name="Haridas S."/>
            <person name="Albert R."/>
            <person name="Binder M."/>
            <person name="Bloem J."/>
            <person name="Labutti K."/>
            <person name="Salamov A."/>
            <person name="Andreopoulos B."/>
            <person name="Baker S."/>
            <person name="Barry K."/>
            <person name="Bills G."/>
            <person name="Bluhm B."/>
            <person name="Cannon C."/>
            <person name="Castanera R."/>
            <person name="Culley D."/>
            <person name="Daum C."/>
            <person name="Ezra D."/>
            <person name="Gonzalez J."/>
            <person name="Henrissat B."/>
            <person name="Kuo A."/>
            <person name="Liang C."/>
            <person name="Lipzen A."/>
            <person name="Lutzoni F."/>
            <person name="Magnuson J."/>
            <person name="Mondo S."/>
            <person name="Nolan M."/>
            <person name="Ohm R."/>
            <person name="Pangilinan J."/>
            <person name="Park H.-J."/>
            <person name="Ramirez L."/>
            <person name="Alfaro M."/>
            <person name="Sun H."/>
            <person name="Tritt A."/>
            <person name="Yoshinaga Y."/>
            <person name="Zwiers L.-H."/>
            <person name="Turgeon B."/>
            <person name="Goodwin S."/>
            <person name="Spatafora J."/>
            <person name="Crous P."/>
            <person name="Grigoriev I."/>
        </authorList>
    </citation>
    <scope>NUCLEOTIDE SEQUENCE</scope>
    <source>
        <strain evidence="4">CBS 121410</strain>
    </source>
</reference>
<name>A0A9P4HV18_9PEZI</name>
<dbReference type="InterPro" id="IPR015889">
    <property type="entry name" value="Intradiol_dOase_core"/>
</dbReference>
<evidence type="ECO:0000259" key="3">
    <source>
        <dbReference type="Pfam" id="PF00775"/>
    </source>
</evidence>
<evidence type="ECO:0000256" key="2">
    <source>
        <dbReference type="SAM" id="SignalP"/>
    </source>
</evidence>
<dbReference type="AlphaFoldDB" id="A0A9P4HV18"/>
<dbReference type="PANTHER" id="PTHR34315:SF1">
    <property type="entry name" value="INTRADIOL RING-CLEAVAGE DIOXYGENASES DOMAIN-CONTAINING PROTEIN-RELATED"/>
    <property type="match status" value="1"/>
</dbReference>
<organism evidence="4 5">
    <name type="scientific">Saccharata proteae CBS 121410</name>
    <dbReference type="NCBI Taxonomy" id="1314787"/>
    <lineage>
        <taxon>Eukaryota</taxon>
        <taxon>Fungi</taxon>
        <taxon>Dikarya</taxon>
        <taxon>Ascomycota</taxon>
        <taxon>Pezizomycotina</taxon>
        <taxon>Dothideomycetes</taxon>
        <taxon>Dothideomycetes incertae sedis</taxon>
        <taxon>Botryosphaeriales</taxon>
        <taxon>Saccharataceae</taxon>
        <taxon>Saccharata</taxon>
    </lineage>
</organism>
<dbReference type="Proteomes" id="UP000799776">
    <property type="component" value="Unassembled WGS sequence"/>
</dbReference>
<feature type="chain" id="PRO_5040418846" evidence="2">
    <location>
        <begin position="22"/>
        <end position="382"/>
    </location>
</feature>
<keyword evidence="5" id="KW-1185">Reference proteome</keyword>
<feature type="signal peptide" evidence="2">
    <location>
        <begin position="1"/>
        <end position="21"/>
    </location>
</feature>
<sequence length="382" mass="42137">MVHLLAAFAATATLLAGITTAHPGHDAKLEALQRRAYINGVAPSKRSLSHCSQELKARGHDKRSNMRRQKMAQEYRQKRSLQSKPYLRVRDLDTVLDTDHQSNLTGISPWTPMDVLFTGENSCLLNPEVTQGPYYVEGEYFRSDLVESEVGVPIYLDVQLVDMDTCEPVPNIYLETWHCNATGVYSGIQATTNGNYDDTSNLNKTFLRGIQKTDYEGAVKFETIVPGHYGGRANHIHVLSHTNAHLSANNTLRGTGGTVSHVGQLFFDQSLLTSVEASYPYSLNTIVWTQNANDSILQEEAEGDMDPILEYVLLGDKVEDGLVAWITLVFDQSANYTADVKSGTAAYFGAGGGVMNPDAGPPSGAPAVPDRRVRREEEGWWR</sequence>
<dbReference type="Pfam" id="PF00775">
    <property type="entry name" value="Dioxygenase_C"/>
    <property type="match status" value="1"/>
</dbReference>
<protein>
    <submittedName>
        <fullName evidence="4">Extracellular dioxygenase</fullName>
    </submittedName>
</protein>
<dbReference type="CDD" id="cd03457">
    <property type="entry name" value="intradiol_dioxygenase_like"/>
    <property type="match status" value="1"/>
</dbReference>
<comment type="caution">
    <text evidence="4">The sequence shown here is derived from an EMBL/GenBank/DDBJ whole genome shotgun (WGS) entry which is preliminary data.</text>
</comment>
<keyword evidence="4" id="KW-0560">Oxidoreductase</keyword>
<evidence type="ECO:0000313" key="4">
    <source>
        <dbReference type="EMBL" id="KAF2086997.1"/>
    </source>
</evidence>
<feature type="region of interest" description="Disordered" evidence="1">
    <location>
        <begin position="357"/>
        <end position="382"/>
    </location>
</feature>
<dbReference type="InterPro" id="IPR000627">
    <property type="entry name" value="Intradiol_dOase_C"/>
</dbReference>
<proteinExistence type="predicted"/>
<keyword evidence="2" id="KW-0732">Signal</keyword>
<dbReference type="SUPFAM" id="SSF49482">
    <property type="entry name" value="Aromatic compound dioxygenase"/>
    <property type="match status" value="1"/>
</dbReference>
<dbReference type="GO" id="GO:0008199">
    <property type="term" value="F:ferric iron binding"/>
    <property type="evidence" value="ECO:0007669"/>
    <property type="project" value="InterPro"/>
</dbReference>
<feature type="compositionally biased region" description="Basic and acidic residues" evidence="1">
    <location>
        <begin position="369"/>
        <end position="382"/>
    </location>
</feature>
<gene>
    <name evidence="4" type="ORF">K490DRAFT_43027</name>
</gene>
<dbReference type="PANTHER" id="PTHR34315">
    <property type="match status" value="1"/>
</dbReference>
<keyword evidence="4" id="KW-0223">Dioxygenase</keyword>
<dbReference type="EMBL" id="ML978722">
    <property type="protein sequence ID" value="KAF2086997.1"/>
    <property type="molecule type" value="Genomic_DNA"/>
</dbReference>
<evidence type="ECO:0000313" key="5">
    <source>
        <dbReference type="Proteomes" id="UP000799776"/>
    </source>
</evidence>